<dbReference type="PANTHER" id="PTHR34988">
    <property type="entry name" value="PROTEIN, PUTATIVE-RELATED"/>
    <property type="match status" value="1"/>
</dbReference>
<dbReference type="SUPFAM" id="SSF117856">
    <property type="entry name" value="AF0104/ALDC/Ptd012-like"/>
    <property type="match status" value="1"/>
</dbReference>
<protein>
    <recommendedName>
        <fullName evidence="1">PPC domain-containing protein</fullName>
    </recommendedName>
</protein>
<dbReference type="RefSeq" id="WP_420905880.1">
    <property type="nucleotide sequence ID" value="NZ_BAAFGK010000004.1"/>
</dbReference>
<accession>A0ABQ0CBE3</accession>
<proteinExistence type="predicted"/>
<dbReference type="CDD" id="cd11378">
    <property type="entry name" value="DUF296"/>
    <property type="match status" value="1"/>
</dbReference>
<comment type="caution">
    <text evidence="2">The sequence shown here is derived from an EMBL/GenBank/DDBJ whole genome shotgun (WGS) entry which is preliminary data.</text>
</comment>
<dbReference type="EMBL" id="BAAFGK010000004">
    <property type="protein sequence ID" value="GAB0058202.1"/>
    <property type="molecule type" value="Genomic_DNA"/>
</dbReference>
<organism evidence="2 3">
    <name type="scientific">Candidatus Magnetaquiglobus chichijimensis</name>
    <dbReference type="NCBI Taxonomy" id="3141448"/>
    <lineage>
        <taxon>Bacteria</taxon>
        <taxon>Pseudomonadati</taxon>
        <taxon>Pseudomonadota</taxon>
        <taxon>Magnetococcia</taxon>
        <taxon>Magnetococcales</taxon>
        <taxon>Candidatus Magnetaquicoccaceae</taxon>
        <taxon>Candidatus Magnetaquiglobus</taxon>
    </lineage>
</organism>
<reference evidence="2 3" key="2">
    <citation type="submission" date="2024-09" db="EMBL/GenBank/DDBJ databases">
        <title>Draft genome sequence of Candidatus Magnetaquicoccaceae bacterium FCR-1.</title>
        <authorList>
            <person name="Shimoshige H."/>
            <person name="Shimamura S."/>
            <person name="Taoka A."/>
            <person name="Kobayashi H."/>
            <person name="Maekawa T."/>
        </authorList>
    </citation>
    <scope>NUCLEOTIDE SEQUENCE [LARGE SCALE GENOMIC DNA]</scope>
    <source>
        <strain evidence="2 3">FCR-1</strain>
    </source>
</reference>
<dbReference type="Proteomes" id="UP001628193">
    <property type="component" value="Unassembled WGS sequence"/>
</dbReference>
<dbReference type="Gene3D" id="3.30.1330.80">
    <property type="entry name" value="Hypothetical protein, similar to alpha- acetolactate decarboxylase, domain 2"/>
    <property type="match status" value="1"/>
</dbReference>
<evidence type="ECO:0000313" key="3">
    <source>
        <dbReference type="Proteomes" id="UP001628193"/>
    </source>
</evidence>
<feature type="domain" description="PPC" evidence="1">
    <location>
        <begin position="4"/>
        <end position="141"/>
    </location>
</feature>
<dbReference type="InterPro" id="IPR025707">
    <property type="entry name" value="DNA_bp_PD1"/>
</dbReference>
<dbReference type="PIRSF" id="PIRSF016702">
    <property type="entry name" value="DNA_bp_PD1"/>
    <property type="match status" value="1"/>
</dbReference>
<evidence type="ECO:0000313" key="2">
    <source>
        <dbReference type="EMBL" id="GAB0058202.1"/>
    </source>
</evidence>
<dbReference type="Pfam" id="PF03479">
    <property type="entry name" value="PCC"/>
    <property type="match status" value="1"/>
</dbReference>
<gene>
    <name evidence="2" type="ORF">SIID45300_02547</name>
</gene>
<dbReference type="PANTHER" id="PTHR34988:SF1">
    <property type="entry name" value="DNA-BINDING PROTEIN"/>
    <property type="match status" value="1"/>
</dbReference>
<evidence type="ECO:0000259" key="1">
    <source>
        <dbReference type="PROSITE" id="PS51742"/>
    </source>
</evidence>
<keyword evidence="3" id="KW-1185">Reference proteome</keyword>
<dbReference type="PROSITE" id="PS51742">
    <property type="entry name" value="PPC"/>
    <property type="match status" value="1"/>
</dbReference>
<sequence>MQEFTSGRCWLGRLPHDGDLLAELTAFCREREIQVGRIEGLGAVKRACLGFYDQTRREYDYLTFDAPLEIVQMVGNVSLKEEKPFVHVHITLADHAGRAFGGHLAPGTILFAAEVLIQELVGAPLQRGWNTSTGLPLWMES</sequence>
<dbReference type="InterPro" id="IPR005175">
    <property type="entry name" value="PPC_dom"/>
</dbReference>
<reference evidence="2 3" key="1">
    <citation type="submission" date="2024-05" db="EMBL/GenBank/DDBJ databases">
        <authorList>
            <consortium name="Candidatus Magnetaquicoccaceae bacterium FCR-1 genome sequencing consortium"/>
            <person name="Shimoshige H."/>
            <person name="Shimamura S."/>
            <person name="Taoka A."/>
            <person name="Kobayashi H."/>
            <person name="Maekawa T."/>
        </authorList>
    </citation>
    <scope>NUCLEOTIDE SEQUENCE [LARGE SCALE GENOMIC DNA]</scope>
    <source>
        <strain evidence="2 3">FCR-1</strain>
    </source>
</reference>
<name>A0ABQ0CBE3_9PROT</name>